<feature type="transmembrane region" description="Helical" evidence="1">
    <location>
        <begin position="31"/>
        <end position="48"/>
    </location>
</feature>
<dbReference type="HOGENOM" id="CLU_052657_2_3_6"/>
<dbReference type="Gene3D" id="1.20.1440.100">
    <property type="entry name" value="SG protein - dephosphorylation function"/>
    <property type="match status" value="1"/>
</dbReference>
<keyword evidence="1" id="KW-1133">Transmembrane helix</keyword>
<dbReference type="OrthoDB" id="9784466at2"/>
<protein>
    <submittedName>
        <fullName evidence="2">Haloacid dehalogenase</fullName>
    </submittedName>
</protein>
<feature type="transmembrane region" description="Helical" evidence="1">
    <location>
        <begin position="54"/>
        <end position="74"/>
    </location>
</feature>
<name>F5Z8T2_ALTNA</name>
<accession>F5Z8T2</accession>
<evidence type="ECO:0000313" key="3">
    <source>
        <dbReference type="Proteomes" id="UP000000683"/>
    </source>
</evidence>
<dbReference type="AlphaFoldDB" id="F5Z8T2"/>
<dbReference type="EMBL" id="CP002339">
    <property type="protein sequence ID" value="AEF03475.1"/>
    <property type="molecule type" value="Genomic_DNA"/>
</dbReference>
<organism evidence="2 3">
    <name type="scientific">Alteromonas naphthalenivorans</name>
    <dbReference type="NCBI Taxonomy" id="715451"/>
    <lineage>
        <taxon>Bacteria</taxon>
        <taxon>Pseudomonadati</taxon>
        <taxon>Pseudomonadota</taxon>
        <taxon>Gammaproteobacteria</taxon>
        <taxon>Alteromonadales</taxon>
        <taxon>Alteromonadaceae</taxon>
        <taxon>Alteromonas/Salinimonas group</taxon>
        <taxon>Alteromonas</taxon>
    </lineage>
</organism>
<dbReference type="InterPro" id="IPR036412">
    <property type="entry name" value="HAD-like_sf"/>
</dbReference>
<keyword evidence="3" id="KW-1185">Reference proteome</keyword>
<sequence length="220" mass="25494">MNLILFDFDKTIINKDTGAEYMKFMVQRNPIRFVLCFFALPFTLPFLILNKTKFIGFSVLLWLVTCGMSPKKIVTLRKHFINRYLENKATVIYKNAIEQLISHAQNKDRVVIVSGASEWMVKRIIVKLCIPMLEFACSEETRLAGGMVSKFHCYSTKKVERIKMRYNLEEYETIIGYSDSSIDIPLLRLCNQQIIVNPKPNCGTKLTKSFGKSMKIVKWV</sequence>
<dbReference type="Gene3D" id="3.40.50.1000">
    <property type="entry name" value="HAD superfamily/HAD-like"/>
    <property type="match status" value="1"/>
</dbReference>
<gene>
    <name evidence="2" type="ordered locus">ambt_09745</name>
</gene>
<dbReference type="KEGG" id="alt:ambt_09745"/>
<dbReference type="RefSeq" id="WP_013784410.1">
    <property type="nucleotide sequence ID" value="NC_015554.1"/>
</dbReference>
<evidence type="ECO:0000313" key="2">
    <source>
        <dbReference type="EMBL" id="AEF03475.1"/>
    </source>
</evidence>
<keyword evidence="1" id="KW-0472">Membrane</keyword>
<reference evidence="2 3" key="1">
    <citation type="journal article" date="2011" name="J. Bacteriol.">
        <title>Complete genome sequence of the polycyclic aromatic hydrocarbon-degrading bacterium Alteromonas sp. strain SN2.</title>
        <authorList>
            <person name="Jin H.M."/>
            <person name="Jeong H."/>
            <person name="Moon E.J."/>
            <person name="Math R.K."/>
            <person name="Lee K."/>
            <person name="Kim H.J."/>
            <person name="Jeon C.O."/>
            <person name="Oh T.K."/>
            <person name="Kim J.F."/>
        </authorList>
    </citation>
    <scope>NUCLEOTIDE SEQUENCE [LARGE SCALE GENOMIC DNA]</scope>
    <source>
        <strain evidence="3">JCM 17741 / KACC 18427 / KCTC 11700BP / SN2</strain>
    </source>
</reference>
<dbReference type="NCBIfam" id="TIGR01488">
    <property type="entry name" value="HAD-SF-IB"/>
    <property type="match status" value="1"/>
</dbReference>
<dbReference type="InterPro" id="IPR023214">
    <property type="entry name" value="HAD_sf"/>
</dbReference>
<dbReference type="eggNOG" id="COG0560">
    <property type="taxonomic scope" value="Bacteria"/>
</dbReference>
<proteinExistence type="predicted"/>
<evidence type="ECO:0000256" key="1">
    <source>
        <dbReference type="SAM" id="Phobius"/>
    </source>
</evidence>
<dbReference type="Proteomes" id="UP000000683">
    <property type="component" value="Chromosome"/>
</dbReference>
<keyword evidence="1" id="KW-0812">Transmembrane</keyword>
<dbReference type="Pfam" id="PF12710">
    <property type="entry name" value="HAD"/>
    <property type="match status" value="1"/>
</dbReference>
<dbReference type="SUPFAM" id="SSF56784">
    <property type="entry name" value="HAD-like"/>
    <property type="match status" value="1"/>
</dbReference>